<protein>
    <submittedName>
        <fullName evidence="2">Uncharacterized protein</fullName>
    </submittedName>
</protein>
<sequence length="80" mass="9385">MKTGKERNIKKEEMKSRIQELETELSEYEDELKDSTFLQLDSSALMTEIFGLGAANTSDDHHDHEETEKFKLHIEELEEQ</sequence>
<reference evidence="2 3" key="1">
    <citation type="submission" date="2017-12" db="EMBL/GenBank/DDBJ databases">
        <title>Hemimetabolous genomes reveal molecular basis of termite eusociality.</title>
        <authorList>
            <person name="Harrison M.C."/>
            <person name="Jongepier E."/>
            <person name="Robertson H.M."/>
            <person name="Arning N."/>
            <person name="Bitard-Feildel T."/>
            <person name="Chao H."/>
            <person name="Childers C.P."/>
            <person name="Dinh H."/>
            <person name="Doddapaneni H."/>
            <person name="Dugan S."/>
            <person name="Gowin J."/>
            <person name="Greiner C."/>
            <person name="Han Y."/>
            <person name="Hu H."/>
            <person name="Hughes D.S.T."/>
            <person name="Huylmans A.-K."/>
            <person name="Kemena C."/>
            <person name="Kremer L.P.M."/>
            <person name="Lee S.L."/>
            <person name="Lopez-Ezquerra A."/>
            <person name="Mallet L."/>
            <person name="Monroy-Kuhn J.M."/>
            <person name="Moser A."/>
            <person name="Murali S.C."/>
            <person name="Muzny D.M."/>
            <person name="Otani S."/>
            <person name="Piulachs M.-D."/>
            <person name="Poelchau M."/>
            <person name="Qu J."/>
            <person name="Schaub F."/>
            <person name="Wada-Katsumata A."/>
            <person name="Worley K.C."/>
            <person name="Xie Q."/>
            <person name="Ylla G."/>
            <person name="Poulsen M."/>
            <person name="Gibbs R.A."/>
            <person name="Schal C."/>
            <person name="Richards S."/>
            <person name="Belles X."/>
            <person name="Korb J."/>
            <person name="Bornberg-Bauer E."/>
        </authorList>
    </citation>
    <scope>NUCLEOTIDE SEQUENCE [LARGE SCALE GENOMIC DNA]</scope>
    <source>
        <tissue evidence="2">Whole body</tissue>
    </source>
</reference>
<keyword evidence="1" id="KW-0175">Coiled coil</keyword>
<organism evidence="2 3">
    <name type="scientific">Cryptotermes secundus</name>
    <dbReference type="NCBI Taxonomy" id="105785"/>
    <lineage>
        <taxon>Eukaryota</taxon>
        <taxon>Metazoa</taxon>
        <taxon>Ecdysozoa</taxon>
        <taxon>Arthropoda</taxon>
        <taxon>Hexapoda</taxon>
        <taxon>Insecta</taxon>
        <taxon>Pterygota</taxon>
        <taxon>Neoptera</taxon>
        <taxon>Polyneoptera</taxon>
        <taxon>Dictyoptera</taxon>
        <taxon>Blattodea</taxon>
        <taxon>Blattoidea</taxon>
        <taxon>Termitoidae</taxon>
        <taxon>Kalotermitidae</taxon>
        <taxon>Cryptotermitinae</taxon>
        <taxon>Cryptotermes</taxon>
    </lineage>
</organism>
<feature type="coiled-coil region" evidence="1">
    <location>
        <begin position="4"/>
        <end position="38"/>
    </location>
</feature>
<dbReference type="AlphaFoldDB" id="A0A2J7RKZ3"/>
<dbReference type="EMBL" id="NEVH01002702">
    <property type="protein sequence ID" value="PNF41502.1"/>
    <property type="molecule type" value="Genomic_DNA"/>
</dbReference>
<name>A0A2J7RKZ3_9NEOP</name>
<accession>A0A2J7RKZ3</accession>
<evidence type="ECO:0000313" key="3">
    <source>
        <dbReference type="Proteomes" id="UP000235965"/>
    </source>
</evidence>
<dbReference type="OrthoDB" id="10255000at2759"/>
<evidence type="ECO:0000256" key="1">
    <source>
        <dbReference type="SAM" id="Coils"/>
    </source>
</evidence>
<feature type="non-terminal residue" evidence="2">
    <location>
        <position position="80"/>
    </location>
</feature>
<dbReference type="Proteomes" id="UP000235965">
    <property type="component" value="Unassembled WGS sequence"/>
</dbReference>
<comment type="caution">
    <text evidence="2">The sequence shown here is derived from an EMBL/GenBank/DDBJ whole genome shotgun (WGS) entry which is preliminary data.</text>
</comment>
<keyword evidence="3" id="KW-1185">Reference proteome</keyword>
<evidence type="ECO:0000313" key="2">
    <source>
        <dbReference type="EMBL" id="PNF41502.1"/>
    </source>
</evidence>
<proteinExistence type="predicted"/>
<gene>
    <name evidence="2" type="ORF">B7P43_G13036</name>
</gene>